<dbReference type="Proteomes" id="UP001056120">
    <property type="component" value="Linkage Group LG11"/>
</dbReference>
<keyword evidence="2" id="KW-1185">Reference proteome</keyword>
<evidence type="ECO:0000313" key="2">
    <source>
        <dbReference type="Proteomes" id="UP001056120"/>
    </source>
</evidence>
<dbReference type="EMBL" id="CM042028">
    <property type="protein sequence ID" value="KAI3800143.1"/>
    <property type="molecule type" value="Genomic_DNA"/>
</dbReference>
<gene>
    <name evidence="1" type="ORF">L1987_35453</name>
</gene>
<evidence type="ECO:0000313" key="1">
    <source>
        <dbReference type="EMBL" id="KAI3800143.1"/>
    </source>
</evidence>
<name>A0ACB9HXF7_9ASTR</name>
<organism evidence="1 2">
    <name type="scientific">Smallanthus sonchifolius</name>
    <dbReference type="NCBI Taxonomy" id="185202"/>
    <lineage>
        <taxon>Eukaryota</taxon>
        <taxon>Viridiplantae</taxon>
        <taxon>Streptophyta</taxon>
        <taxon>Embryophyta</taxon>
        <taxon>Tracheophyta</taxon>
        <taxon>Spermatophyta</taxon>
        <taxon>Magnoliopsida</taxon>
        <taxon>eudicotyledons</taxon>
        <taxon>Gunneridae</taxon>
        <taxon>Pentapetalae</taxon>
        <taxon>asterids</taxon>
        <taxon>campanulids</taxon>
        <taxon>Asterales</taxon>
        <taxon>Asteraceae</taxon>
        <taxon>Asteroideae</taxon>
        <taxon>Heliantheae alliance</taxon>
        <taxon>Millerieae</taxon>
        <taxon>Smallanthus</taxon>
    </lineage>
</organism>
<proteinExistence type="predicted"/>
<sequence>MNTWLYSVMLRLNSTGYYIVTPCYSIAYSTTGMRGRSDPAPPEPCADVVHLIHPFYFYLEYKFTAT</sequence>
<reference evidence="1 2" key="2">
    <citation type="journal article" date="2022" name="Mol. Ecol. Resour.">
        <title>The genomes of chicory, endive, great burdock and yacon provide insights into Asteraceae paleo-polyploidization history and plant inulin production.</title>
        <authorList>
            <person name="Fan W."/>
            <person name="Wang S."/>
            <person name="Wang H."/>
            <person name="Wang A."/>
            <person name="Jiang F."/>
            <person name="Liu H."/>
            <person name="Zhao H."/>
            <person name="Xu D."/>
            <person name="Zhang Y."/>
        </authorList>
    </citation>
    <scope>NUCLEOTIDE SEQUENCE [LARGE SCALE GENOMIC DNA]</scope>
    <source>
        <strain evidence="2">cv. Yunnan</strain>
        <tissue evidence="1">Leaves</tissue>
    </source>
</reference>
<protein>
    <submittedName>
        <fullName evidence="1">Uncharacterized protein</fullName>
    </submittedName>
</protein>
<accession>A0ACB9HXF7</accession>
<reference evidence="2" key="1">
    <citation type="journal article" date="2022" name="Mol. Ecol. Resour.">
        <title>The genomes of chicory, endive, great burdock and yacon provide insights into Asteraceae palaeo-polyploidization history and plant inulin production.</title>
        <authorList>
            <person name="Fan W."/>
            <person name="Wang S."/>
            <person name="Wang H."/>
            <person name="Wang A."/>
            <person name="Jiang F."/>
            <person name="Liu H."/>
            <person name="Zhao H."/>
            <person name="Xu D."/>
            <person name="Zhang Y."/>
        </authorList>
    </citation>
    <scope>NUCLEOTIDE SEQUENCE [LARGE SCALE GENOMIC DNA]</scope>
    <source>
        <strain evidence="2">cv. Yunnan</strain>
    </source>
</reference>
<comment type="caution">
    <text evidence="1">The sequence shown here is derived from an EMBL/GenBank/DDBJ whole genome shotgun (WGS) entry which is preliminary data.</text>
</comment>